<dbReference type="EMBL" id="CP056775">
    <property type="protein sequence ID" value="QRR02626.1"/>
    <property type="molecule type" value="Genomic_DNA"/>
</dbReference>
<evidence type="ECO:0000313" key="2">
    <source>
        <dbReference type="Proteomes" id="UP000612680"/>
    </source>
</evidence>
<proteinExistence type="predicted"/>
<dbReference type="Proteomes" id="UP000612680">
    <property type="component" value="Chromosome"/>
</dbReference>
<protein>
    <submittedName>
        <fullName evidence="1">Uncharacterized protein</fullName>
    </submittedName>
</protein>
<evidence type="ECO:0000313" key="1">
    <source>
        <dbReference type="EMBL" id="QRR02626.1"/>
    </source>
</evidence>
<gene>
    <name evidence="1" type="ORF">HWI92_17755</name>
</gene>
<dbReference type="RefSeq" id="WP_204657768.1">
    <property type="nucleotide sequence ID" value="NZ_CP056775.1"/>
</dbReference>
<sequence length="76" mass="8970">MNQGEKYQAIARFQDSYPDFAQFRELIQNAEVHEEKNATYLVLRPATDITSMKVGEEYQYHKEQKLVLVPLHIDNQ</sequence>
<keyword evidence="2" id="KW-1185">Reference proteome</keyword>
<accession>A0ABX7I940</accession>
<name>A0ABX7I940_9BACT</name>
<reference evidence="1 2" key="1">
    <citation type="submission" date="2020-06" db="EMBL/GenBank/DDBJ databases">
        <title>Dyadobacter sandarakinus sp. nov., isolated from the soil of the Arctic Yellow River Station.</title>
        <authorList>
            <person name="Zhang Y."/>
            <person name="Peng F."/>
        </authorList>
    </citation>
    <scope>NUCLEOTIDE SEQUENCE [LARGE SCALE GENOMIC DNA]</scope>
    <source>
        <strain evidence="1 2">Q3-56</strain>
    </source>
</reference>
<organism evidence="1 2">
    <name type="scientific">Dyadobacter sandarakinus</name>
    <dbReference type="NCBI Taxonomy" id="2747268"/>
    <lineage>
        <taxon>Bacteria</taxon>
        <taxon>Pseudomonadati</taxon>
        <taxon>Bacteroidota</taxon>
        <taxon>Cytophagia</taxon>
        <taxon>Cytophagales</taxon>
        <taxon>Spirosomataceae</taxon>
        <taxon>Dyadobacter</taxon>
    </lineage>
</organism>